<keyword evidence="5" id="KW-0503">Monooxygenase</keyword>
<dbReference type="AlphaFoldDB" id="A0AAU9M4F7"/>
<dbReference type="EMBL" id="CAKMRJ010001112">
    <property type="protein sequence ID" value="CAH1421432.1"/>
    <property type="molecule type" value="Genomic_DNA"/>
</dbReference>
<organism evidence="6 7">
    <name type="scientific">Lactuca virosa</name>
    <dbReference type="NCBI Taxonomy" id="75947"/>
    <lineage>
        <taxon>Eukaryota</taxon>
        <taxon>Viridiplantae</taxon>
        <taxon>Streptophyta</taxon>
        <taxon>Embryophyta</taxon>
        <taxon>Tracheophyta</taxon>
        <taxon>Spermatophyta</taxon>
        <taxon>Magnoliopsida</taxon>
        <taxon>eudicotyledons</taxon>
        <taxon>Gunneridae</taxon>
        <taxon>Pentapetalae</taxon>
        <taxon>asterids</taxon>
        <taxon>campanulids</taxon>
        <taxon>Asterales</taxon>
        <taxon>Asteraceae</taxon>
        <taxon>Cichorioideae</taxon>
        <taxon>Cichorieae</taxon>
        <taxon>Lactucinae</taxon>
        <taxon>Lactuca</taxon>
    </lineage>
</organism>
<name>A0AAU9M4F7_9ASTR</name>
<evidence type="ECO:0000256" key="5">
    <source>
        <dbReference type="ARBA" id="ARBA00023033"/>
    </source>
</evidence>
<dbReference type="Proteomes" id="UP001157418">
    <property type="component" value="Unassembled WGS sequence"/>
</dbReference>
<dbReference type="Pfam" id="PF00067">
    <property type="entry name" value="p450"/>
    <property type="match status" value="1"/>
</dbReference>
<reference evidence="6 7" key="1">
    <citation type="submission" date="2022-01" db="EMBL/GenBank/DDBJ databases">
        <authorList>
            <person name="Xiong W."/>
            <person name="Schranz E."/>
        </authorList>
    </citation>
    <scope>NUCLEOTIDE SEQUENCE [LARGE SCALE GENOMIC DNA]</scope>
</reference>
<evidence type="ECO:0000313" key="7">
    <source>
        <dbReference type="Proteomes" id="UP001157418"/>
    </source>
</evidence>
<dbReference type="GO" id="GO:0005506">
    <property type="term" value="F:iron ion binding"/>
    <property type="evidence" value="ECO:0007669"/>
    <property type="project" value="InterPro"/>
</dbReference>
<dbReference type="PANTHER" id="PTHR47955">
    <property type="entry name" value="CYTOCHROME P450 FAMILY 71 PROTEIN"/>
    <property type="match status" value="1"/>
</dbReference>
<dbReference type="InterPro" id="IPR036396">
    <property type="entry name" value="Cyt_P450_sf"/>
</dbReference>
<protein>
    <recommendedName>
        <fullName evidence="8">Cytochrome P450</fullName>
    </recommendedName>
</protein>
<evidence type="ECO:0000256" key="1">
    <source>
        <dbReference type="ARBA" id="ARBA00010617"/>
    </source>
</evidence>
<keyword evidence="2" id="KW-0349">Heme</keyword>
<dbReference type="Gene3D" id="1.10.630.10">
    <property type="entry name" value="Cytochrome P450"/>
    <property type="match status" value="1"/>
</dbReference>
<accession>A0AAU9M4F7</accession>
<keyword evidence="7" id="KW-1185">Reference proteome</keyword>
<dbReference type="GO" id="GO:0016705">
    <property type="term" value="F:oxidoreductase activity, acting on paired donors, with incorporation or reduction of molecular oxygen"/>
    <property type="evidence" value="ECO:0007669"/>
    <property type="project" value="InterPro"/>
</dbReference>
<dbReference type="GO" id="GO:0020037">
    <property type="term" value="F:heme binding"/>
    <property type="evidence" value="ECO:0007669"/>
    <property type="project" value="InterPro"/>
</dbReference>
<keyword evidence="4" id="KW-0408">Iron</keyword>
<dbReference type="InterPro" id="IPR001128">
    <property type="entry name" value="Cyt_P450"/>
</dbReference>
<gene>
    <name evidence="6" type="ORF">LVIROSA_LOCUS8837</name>
</gene>
<dbReference type="SUPFAM" id="SSF48264">
    <property type="entry name" value="Cytochrome P450"/>
    <property type="match status" value="1"/>
</dbReference>
<keyword evidence="3" id="KW-0479">Metal-binding</keyword>
<keyword evidence="5" id="KW-0560">Oxidoreductase</keyword>
<dbReference type="PANTHER" id="PTHR47955:SF16">
    <property type="entry name" value="CYTOCHROME P450"/>
    <property type="match status" value="1"/>
</dbReference>
<sequence length="151" mass="16932">MLAESCGSTVDLGGLIVSLANKITCRVAFGRTYDHHGSKFTNLLIRFMNMLGVFCVGDYIPWLSWVDRLKNLEGNAKKIATEFDDFLDCILKEHISKKKGEDAKSDKDQDLVDILLDVQRNETTGFTLGDDTLKGVILVIFLPLHLQINEL</sequence>
<dbReference type="GO" id="GO:0004497">
    <property type="term" value="F:monooxygenase activity"/>
    <property type="evidence" value="ECO:0007669"/>
    <property type="project" value="UniProtKB-KW"/>
</dbReference>
<evidence type="ECO:0008006" key="8">
    <source>
        <dbReference type="Google" id="ProtNLM"/>
    </source>
</evidence>
<proteinExistence type="inferred from homology"/>
<evidence type="ECO:0000313" key="6">
    <source>
        <dbReference type="EMBL" id="CAH1421432.1"/>
    </source>
</evidence>
<comment type="caution">
    <text evidence="6">The sequence shown here is derived from an EMBL/GenBank/DDBJ whole genome shotgun (WGS) entry which is preliminary data.</text>
</comment>
<evidence type="ECO:0000256" key="2">
    <source>
        <dbReference type="ARBA" id="ARBA00022617"/>
    </source>
</evidence>
<evidence type="ECO:0000256" key="3">
    <source>
        <dbReference type="ARBA" id="ARBA00022723"/>
    </source>
</evidence>
<dbReference type="GO" id="GO:0051762">
    <property type="term" value="P:sesquiterpene biosynthetic process"/>
    <property type="evidence" value="ECO:0007669"/>
    <property type="project" value="UniProtKB-ARBA"/>
</dbReference>
<comment type="similarity">
    <text evidence="1">Belongs to the cytochrome P450 family.</text>
</comment>
<evidence type="ECO:0000256" key="4">
    <source>
        <dbReference type="ARBA" id="ARBA00023004"/>
    </source>
</evidence>